<keyword evidence="2" id="KW-0964">Secreted</keyword>
<keyword evidence="6" id="KW-1133">Transmembrane helix</keyword>
<evidence type="ECO:0000256" key="7">
    <source>
        <dbReference type="SAM" id="SignalP"/>
    </source>
</evidence>
<keyword evidence="3 7" id="KW-0732">Signal</keyword>
<evidence type="ECO:0000256" key="6">
    <source>
        <dbReference type="SAM" id="Phobius"/>
    </source>
</evidence>
<feature type="compositionally biased region" description="Gly residues" evidence="5">
    <location>
        <begin position="128"/>
        <end position="139"/>
    </location>
</feature>
<keyword evidence="10" id="KW-1185">Reference proteome</keyword>
<organism evidence="9 10">
    <name type="scientific">Streptacidiphilus jiangxiensis</name>
    <dbReference type="NCBI Taxonomy" id="235985"/>
    <lineage>
        <taxon>Bacteria</taxon>
        <taxon>Bacillati</taxon>
        <taxon>Actinomycetota</taxon>
        <taxon>Actinomycetes</taxon>
        <taxon>Kitasatosporales</taxon>
        <taxon>Streptomycetaceae</taxon>
        <taxon>Streptacidiphilus</taxon>
    </lineage>
</organism>
<dbReference type="InterPro" id="IPR019931">
    <property type="entry name" value="LPXTG_anchor"/>
</dbReference>
<evidence type="ECO:0000259" key="8">
    <source>
        <dbReference type="PROSITE" id="PS50847"/>
    </source>
</evidence>
<evidence type="ECO:0000256" key="2">
    <source>
        <dbReference type="ARBA" id="ARBA00022525"/>
    </source>
</evidence>
<sequence length="189" mass="17529">MARGHRRKANGIRIAGIALALAGAGLSVAGVASAKVVDGPNDNQNVLPSDTPGVSVSVGLVGGDSGSGGDSGNGGDSGSSGAPSDSATPTQSTAPTQGTAPTQSSTASATASAGPTGGATASAAPSTGGTGGTGGGAGGVAMTQAPARTQLAETGSSENTPMILAGGLTFVLGGLVFRFGPRAASSRKH</sequence>
<protein>
    <submittedName>
        <fullName evidence="9">LPXTG-motif cell wall anchor domain-containing protein</fullName>
    </submittedName>
</protein>
<evidence type="ECO:0000256" key="1">
    <source>
        <dbReference type="ARBA" id="ARBA00022512"/>
    </source>
</evidence>
<accession>A0A1H7RP12</accession>
<feature type="signal peptide" evidence="7">
    <location>
        <begin position="1"/>
        <end position="34"/>
    </location>
</feature>
<feature type="transmembrane region" description="Helical" evidence="6">
    <location>
        <begin position="162"/>
        <end position="180"/>
    </location>
</feature>
<keyword evidence="6" id="KW-0812">Transmembrane</keyword>
<evidence type="ECO:0000256" key="5">
    <source>
        <dbReference type="SAM" id="MobiDB-lite"/>
    </source>
</evidence>
<dbReference type="NCBIfam" id="TIGR01167">
    <property type="entry name" value="LPXTG_anchor"/>
    <property type="match status" value="1"/>
</dbReference>
<dbReference type="PROSITE" id="PS50847">
    <property type="entry name" value="GRAM_POS_ANCHORING"/>
    <property type="match status" value="1"/>
</dbReference>
<dbReference type="EMBL" id="FOAZ01000010">
    <property type="protein sequence ID" value="SEL61905.1"/>
    <property type="molecule type" value="Genomic_DNA"/>
</dbReference>
<evidence type="ECO:0000256" key="3">
    <source>
        <dbReference type="ARBA" id="ARBA00022729"/>
    </source>
</evidence>
<feature type="compositionally biased region" description="Low complexity" evidence="5">
    <location>
        <begin position="95"/>
        <end position="127"/>
    </location>
</feature>
<evidence type="ECO:0000313" key="10">
    <source>
        <dbReference type="Proteomes" id="UP000183015"/>
    </source>
</evidence>
<keyword evidence="6" id="KW-0472">Membrane</keyword>
<gene>
    <name evidence="9" type="ORF">SAMN05414137_110238</name>
</gene>
<dbReference type="Proteomes" id="UP000183015">
    <property type="component" value="Unassembled WGS sequence"/>
</dbReference>
<reference evidence="10" key="1">
    <citation type="submission" date="2016-10" db="EMBL/GenBank/DDBJ databases">
        <authorList>
            <person name="Varghese N."/>
        </authorList>
    </citation>
    <scope>NUCLEOTIDE SEQUENCE [LARGE SCALE GENOMIC DNA]</scope>
    <source>
        <strain evidence="10">DSM 45096 / BCRC 16803 / CGMCC 4.1857 / CIP 109030 / JCM 12277 / KCTC 19219 / NBRC 100920 / 33214</strain>
    </source>
</reference>
<feature type="compositionally biased region" description="Polar residues" evidence="5">
    <location>
        <begin position="151"/>
        <end position="160"/>
    </location>
</feature>
<dbReference type="AlphaFoldDB" id="A0A1H7RP12"/>
<evidence type="ECO:0000256" key="4">
    <source>
        <dbReference type="ARBA" id="ARBA00023088"/>
    </source>
</evidence>
<feature type="chain" id="PRO_5010249254" evidence="7">
    <location>
        <begin position="35"/>
        <end position="189"/>
    </location>
</feature>
<feature type="domain" description="Gram-positive cocci surface proteins LPxTG" evidence="8">
    <location>
        <begin position="151"/>
        <end position="189"/>
    </location>
</feature>
<feature type="region of interest" description="Disordered" evidence="5">
    <location>
        <begin position="42"/>
        <end position="161"/>
    </location>
</feature>
<name>A0A1H7RP12_STRJI</name>
<proteinExistence type="predicted"/>
<keyword evidence="4" id="KW-0572">Peptidoglycan-anchor</keyword>
<dbReference type="eggNOG" id="ENOG5031M1U">
    <property type="taxonomic scope" value="Bacteria"/>
</dbReference>
<feature type="compositionally biased region" description="Gly residues" evidence="5">
    <location>
        <begin position="60"/>
        <end position="78"/>
    </location>
</feature>
<keyword evidence="1" id="KW-0134">Cell wall</keyword>
<dbReference type="RefSeq" id="WP_042458928.1">
    <property type="nucleotide sequence ID" value="NZ_BBPN01000055.1"/>
</dbReference>
<evidence type="ECO:0000313" key="9">
    <source>
        <dbReference type="EMBL" id="SEL61905.1"/>
    </source>
</evidence>